<dbReference type="Gene3D" id="1.10.260.40">
    <property type="entry name" value="lambda repressor-like DNA-binding domains"/>
    <property type="match status" value="1"/>
</dbReference>
<dbReference type="PANTHER" id="PTHR46558:SF13">
    <property type="entry name" value="HTH-TYPE TRANSCRIPTIONAL REGULATOR IMMR"/>
    <property type="match status" value="1"/>
</dbReference>
<feature type="transmembrane region" description="Helical" evidence="2">
    <location>
        <begin position="82"/>
        <end position="107"/>
    </location>
</feature>
<dbReference type="SMART" id="SM00530">
    <property type="entry name" value="HTH_XRE"/>
    <property type="match status" value="1"/>
</dbReference>
<dbReference type="OrthoDB" id="4427456at2"/>
<feature type="transmembrane region" description="Helical" evidence="2">
    <location>
        <begin position="144"/>
        <end position="164"/>
    </location>
</feature>
<comment type="caution">
    <text evidence="4">The sequence shown here is derived from an EMBL/GenBank/DDBJ whole genome shotgun (WGS) entry which is preliminary data.</text>
</comment>
<dbReference type="Proteomes" id="UP000305541">
    <property type="component" value="Unassembled WGS sequence"/>
</dbReference>
<gene>
    <name evidence="4" type="ORF">FEZ51_04910</name>
</gene>
<feature type="transmembrane region" description="Helical" evidence="2">
    <location>
        <begin position="114"/>
        <end position="138"/>
    </location>
</feature>
<dbReference type="InterPro" id="IPR010982">
    <property type="entry name" value="Lambda_DNA-bd_dom_sf"/>
</dbReference>
<dbReference type="PANTHER" id="PTHR46558">
    <property type="entry name" value="TRACRIPTIONAL REGULATORY PROTEIN-RELATED-RELATED"/>
    <property type="match status" value="1"/>
</dbReference>
<dbReference type="EMBL" id="VBTH01000007">
    <property type="protein sequence ID" value="TLQ04405.1"/>
    <property type="molecule type" value="Genomic_DNA"/>
</dbReference>
<evidence type="ECO:0000313" key="5">
    <source>
        <dbReference type="Proteomes" id="UP000305541"/>
    </source>
</evidence>
<evidence type="ECO:0000256" key="2">
    <source>
        <dbReference type="SAM" id="Phobius"/>
    </source>
</evidence>
<sequence length="192" mass="21811">MSIGESLQKARQNKYLTQKNVAERLYVTRQTISRWEQEKTMPNIYALKDLAKLYDVSIDSLIENSPHSLDKEEGNTMSKINWMALFGMIWFNIIFTLGAFIAVFGILVGAWITIGAFIAAPLLLAGEWILVVLMHLPWPANLDWYQVPLALVLCALGIGAIPLAKNLTSTLVKFCRQYIRYNLKAVYTKNQK</sequence>
<name>A0A5R9BV29_9LACO</name>
<dbReference type="Pfam" id="PF01381">
    <property type="entry name" value="HTH_3"/>
    <property type="match status" value="1"/>
</dbReference>
<reference evidence="4 5" key="1">
    <citation type="submission" date="2019-05" db="EMBL/GenBank/DDBJ databases">
        <title>The metagenome of a microbial culture collection derived from dairy environment covers the genomic content of the human microbiome.</title>
        <authorList>
            <person name="Roder T."/>
            <person name="Wuthrich D."/>
            <person name="Sattari Z."/>
            <person name="Von Ah U."/>
            <person name="Bar C."/>
            <person name="Ronchi F."/>
            <person name="Macpherson A.J."/>
            <person name="Ganal-Vonarburg S.C."/>
            <person name="Bruggmann R."/>
            <person name="Vergeres G."/>
        </authorList>
    </citation>
    <scope>NUCLEOTIDE SEQUENCE [LARGE SCALE GENOMIC DNA]</scope>
    <source>
        <strain evidence="4 5">FAM 18815</strain>
    </source>
</reference>
<dbReference type="PROSITE" id="PS50943">
    <property type="entry name" value="HTH_CROC1"/>
    <property type="match status" value="1"/>
</dbReference>
<dbReference type="AlphaFoldDB" id="A0A5R9BV29"/>
<keyword evidence="2" id="KW-1133">Transmembrane helix</keyword>
<feature type="domain" description="HTH cro/C1-type" evidence="3">
    <location>
        <begin position="7"/>
        <end position="61"/>
    </location>
</feature>
<dbReference type="SUPFAM" id="SSF47413">
    <property type="entry name" value="lambda repressor-like DNA-binding domains"/>
    <property type="match status" value="1"/>
</dbReference>
<dbReference type="RefSeq" id="WP_138474225.1">
    <property type="nucleotide sequence ID" value="NZ_VBTH01000007.1"/>
</dbReference>
<dbReference type="InterPro" id="IPR001387">
    <property type="entry name" value="Cro/C1-type_HTH"/>
</dbReference>
<protein>
    <submittedName>
        <fullName evidence="4">Helix-turn-helix domain-containing protein</fullName>
    </submittedName>
</protein>
<keyword evidence="2" id="KW-0472">Membrane</keyword>
<organism evidence="4 5">
    <name type="scientific">Pediococcus stilesii</name>
    <dbReference type="NCBI Taxonomy" id="331679"/>
    <lineage>
        <taxon>Bacteria</taxon>
        <taxon>Bacillati</taxon>
        <taxon>Bacillota</taxon>
        <taxon>Bacilli</taxon>
        <taxon>Lactobacillales</taxon>
        <taxon>Lactobacillaceae</taxon>
        <taxon>Pediococcus</taxon>
    </lineage>
</organism>
<dbReference type="GO" id="GO:0003677">
    <property type="term" value="F:DNA binding"/>
    <property type="evidence" value="ECO:0007669"/>
    <property type="project" value="UniProtKB-KW"/>
</dbReference>
<evidence type="ECO:0000256" key="1">
    <source>
        <dbReference type="ARBA" id="ARBA00023125"/>
    </source>
</evidence>
<proteinExistence type="predicted"/>
<accession>A0A5R9BV29</accession>
<dbReference type="CDD" id="cd00093">
    <property type="entry name" value="HTH_XRE"/>
    <property type="match status" value="1"/>
</dbReference>
<evidence type="ECO:0000313" key="4">
    <source>
        <dbReference type="EMBL" id="TLQ04405.1"/>
    </source>
</evidence>
<keyword evidence="1" id="KW-0238">DNA-binding</keyword>
<evidence type="ECO:0000259" key="3">
    <source>
        <dbReference type="PROSITE" id="PS50943"/>
    </source>
</evidence>
<keyword evidence="2" id="KW-0812">Transmembrane</keyword>